<dbReference type="Gene3D" id="2.40.50.140">
    <property type="entry name" value="Nucleic acid-binding proteins"/>
    <property type="match status" value="1"/>
</dbReference>
<dbReference type="SUPFAM" id="SSF50249">
    <property type="entry name" value="Nucleic acid-binding proteins"/>
    <property type="match status" value="1"/>
</dbReference>
<protein>
    <recommendedName>
        <fullName evidence="4">Replication factor A C-terminal domain-containing protein</fullName>
    </recommendedName>
</protein>
<comment type="caution">
    <text evidence="2">The sequence shown here is derived from an EMBL/GenBank/DDBJ whole genome shotgun (WGS) entry which is preliminary data.</text>
</comment>
<proteinExistence type="predicted"/>
<evidence type="ECO:0008006" key="4">
    <source>
        <dbReference type="Google" id="ProtNLM"/>
    </source>
</evidence>
<feature type="compositionally biased region" description="Low complexity" evidence="1">
    <location>
        <begin position="48"/>
        <end position="103"/>
    </location>
</feature>
<gene>
    <name evidence="2" type="ORF">OS493_001135</name>
</gene>
<evidence type="ECO:0000256" key="1">
    <source>
        <dbReference type="SAM" id="MobiDB-lite"/>
    </source>
</evidence>
<feature type="region of interest" description="Disordered" evidence="1">
    <location>
        <begin position="1"/>
        <end position="103"/>
    </location>
</feature>
<sequence length="443" mass="48515">MKETKKVSYSDLIATMKKAKETKPKKTATSRPSHSLPGTSSPSPPASSPASLSASLPGTSSASLSASIPETSSASVSASSPGTSSASLSASSPLKPSPSLSTSSPSLIAYVHNVSPPKRNRNDTMNYCSFNLQTSNEDQEALCFSNAKRMLLVESEKNRRAVKLTQLAKTSDNKKIIVNDMTKIQSAEQSEYSFQYRDSPSLTSNKPTDLKRIAEHSDEFDTVSVSVKLVHLEPPRTVGQKKLRLAKAAVKDLSDVMELELWENLIDKVQTGNTYLIHNLSVRLRRGKKVLGTTKSTIIRATNDQQLLHLSNDGATNISSSKTITVEQFDSVDRVEKFKKCVKCHKKVIQIAYTLTTQCDHCKRTIRTADCRDGIWAKVSFTAADGEPVTLVMFEEIITTHFTNTQAEDIDIHSLSQTLLSLKNINVTFDDNNIVTDLNFAPA</sequence>
<feature type="compositionally biased region" description="Low complexity" evidence="1">
    <location>
        <begin position="29"/>
        <end position="41"/>
    </location>
</feature>
<reference evidence="2" key="1">
    <citation type="submission" date="2023-01" db="EMBL/GenBank/DDBJ databases">
        <title>Genome assembly of the deep-sea coral Lophelia pertusa.</title>
        <authorList>
            <person name="Herrera S."/>
            <person name="Cordes E."/>
        </authorList>
    </citation>
    <scope>NUCLEOTIDE SEQUENCE</scope>
    <source>
        <strain evidence="2">USNM1676648</strain>
        <tissue evidence="2">Polyp</tissue>
    </source>
</reference>
<name>A0A9X0D601_9CNID</name>
<dbReference type="InterPro" id="IPR012340">
    <property type="entry name" value="NA-bd_OB-fold"/>
</dbReference>
<dbReference type="OrthoDB" id="5986399at2759"/>
<evidence type="ECO:0000313" key="3">
    <source>
        <dbReference type="Proteomes" id="UP001163046"/>
    </source>
</evidence>
<dbReference type="Proteomes" id="UP001163046">
    <property type="component" value="Unassembled WGS sequence"/>
</dbReference>
<keyword evidence="3" id="KW-1185">Reference proteome</keyword>
<accession>A0A9X0D601</accession>
<dbReference type="EMBL" id="MU825873">
    <property type="protein sequence ID" value="KAJ7387791.1"/>
    <property type="molecule type" value="Genomic_DNA"/>
</dbReference>
<organism evidence="2 3">
    <name type="scientific">Desmophyllum pertusum</name>
    <dbReference type="NCBI Taxonomy" id="174260"/>
    <lineage>
        <taxon>Eukaryota</taxon>
        <taxon>Metazoa</taxon>
        <taxon>Cnidaria</taxon>
        <taxon>Anthozoa</taxon>
        <taxon>Hexacorallia</taxon>
        <taxon>Scleractinia</taxon>
        <taxon>Caryophylliina</taxon>
        <taxon>Caryophylliidae</taxon>
        <taxon>Desmophyllum</taxon>
    </lineage>
</organism>
<evidence type="ECO:0000313" key="2">
    <source>
        <dbReference type="EMBL" id="KAJ7387791.1"/>
    </source>
</evidence>
<dbReference type="AlphaFoldDB" id="A0A9X0D601"/>